<dbReference type="EMBL" id="ACGJ01002927">
    <property type="protein sequence ID" value="EES98408.1"/>
    <property type="molecule type" value="Genomic_DNA"/>
</dbReference>
<dbReference type="OMA" id="EHRVIND"/>
<dbReference type="GO" id="GO:0005666">
    <property type="term" value="C:RNA polymerase III complex"/>
    <property type="evidence" value="ECO:0007669"/>
    <property type="project" value="TreeGrafter"/>
</dbReference>
<dbReference type="HAMAP" id="MF_00025">
    <property type="entry name" value="RNApol_Rpo5_RPB5"/>
    <property type="match status" value="1"/>
</dbReference>
<proteinExistence type="inferred from homology"/>
<evidence type="ECO:0000313" key="6">
    <source>
        <dbReference type="Proteomes" id="UP000002488"/>
    </source>
</evidence>
<dbReference type="GO" id="GO:0003899">
    <property type="term" value="F:DNA-directed RNA polymerase activity"/>
    <property type="evidence" value="ECO:0007669"/>
    <property type="project" value="InterPro"/>
</dbReference>
<dbReference type="GO" id="GO:0005736">
    <property type="term" value="C:RNA polymerase I complex"/>
    <property type="evidence" value="ECO:0007669"/>
    <property type="project" value="TreeGrafter"/>
</dbReference>
<comment type="caution">
    <text evidence="5">The sequence shown here is derived from an EMBL/GenBank/DDBJ whole genome shotgun (WGS) entry which is preliminary data.</text>
</comment>
<dbReference type="Gene3D" id="3.90.940.20">
    <property type="entry name" value="RPB5-like RNA polymerase subunit"/>
    <property type="match status" value="1"/>
</dbReference>
<dbReference type="InterPro" id="IPR036710">
    <property type="entry name" value="RNA_pol_Rpb5_N_sf"/>
</dbReference>
<dbReference type="PANTHER" id="PTHR10535:SF0">
    <property type="entry name" value="DNA-DIRECTED RNA POLYMERASES I, II, AND III SUBUNIT RPABC1"/>
    <property type="match status" value="1"/>
</dbReference>
<accession>C6LZX1</accession>
<comment type="similarity">
    <text evidence="3">Belongs to the archaeal Rpo5/eukaryotic RPB5 RNA polymerase subunit family.</text>
</comment>
<dbReference type="OrthoDB" id="248779at2759"/>
<dbReference type="Pfam" id="PF01191">
    <property type="entry name" value="RNA_pol_Rpb5_C"/>
    <property type="match status" value="1"/>
</dbReference>
<evidence type="ECO:0000256" key="1">
    <source>
        <dbReference type="ARBA" id="ARBA00004123"/>
    </source>
</evidence>
<dbReference type="InterPro" id="IPR000783">
    <property type="entry name" value="RNA_pol_subH/Rpb5_C"/>
</dbReference>
<gene>
    <name evidence="5" type="ORF">GL50581_4357</name>
</gene>
<comment type="subcellular location">
    <subcellularLocation>
        <location evidence="1">Nucleus</location>
    </subcellularLocation>
</comment>
<dbReference type="VEuPathDB" id="GiardiaDB:GL50581_4357"/>
<dbReference type="GO" id="GO:0006362">
    <property type="term" value="P:transcription elongation by RNA polymerase I"/>
    <property type="evidence" value="ECO:0007669"/>
    <property type="project" value="TreeGrafter"/>
</dbReference>
<evidence type="ECO:0000256" key="2">
    <source>
        <dbReference type="ARBA" id="ARBA00023163"/>
    </source>
</evidence>
<sequence length="201" mass="22748">MDSLALDHVARVHTVVLEMCRDRGYDIESLRKQMGLTAEEMGQLIDNNVSNLRPLWFIVTKGPVATAVVYSVLPWADASAAIGQYLDQEAVQKCLFIYFGGPTTSCRSEHRVINDVEIDIYDFSQFLINPTKHSLVPKHTILSSTEKARVLAELRVTEAQIPLIQASDPIMRWYDAKPGDLIRVMRTSSSTGKHLYYRLCY</sequence>
<organism evidence="5 6">
    <name type="scientific">Giardia intestinalis (strain ATCC 50581 / GS clone H7)</name>
    <name type="common">Giardia lamblia</name>
    <dbReference type="NCBI Taxonomy" id="598745"/>
    <lineage>
        <taxon>Eukaryota</taxon>
        <taxon>Metamonada</taxon>
        <taxon>Diplomonadida</taxon>
        <taxon>Hexamitidae</taxon>
        <taxon>Giardiinae</taxon>
        <taxon>Giardia</taxon>
    </lineage>
</organism>
<dbReference type="GO" id="GO:0003677">
    <property type="term" value="F:DNA binding"/>
    <property type="evidence" value="ECO:0007669"/>
    <property type="project" value="InterPro"/>
</dbReference>
<dbReference type="GO" id="GO:0042797">
    <property type="term" value="P:tRNA transcription by RNA polymerase III"/>
    <property type="evidence" value="ECO:0007669"/>
    <property type="project" value="TreeGrafter"/>
</dbReference>
<dbReference type="InterPro" id="IPR035913">
    <property type="entry name" value="RPB5-like_sf"/>
</dbReference>
<protein>
    <submittedName>
        <fullName evidence="5">RNA polymerase II subunit Rpb5b</fullName>
    </submittedName>
</protein>
<name>C6LZX1_GIAIB</name>
<dbReference type="SUPFAM" id="SSF55287">
    <property type="entry name" value="RPB5-like RNA polymerase subunit"/>
    <property type="match status" value="1"/>
</dbReference>
<dbReference type="Proteomes" id="UP000002488">
    <property type="component" value="Unassembled WGS sequence"/>
</dbReference>
<dbReference type="InterPro" id="IPR014381">
    <property type="entry name" value="Arch_Rpo5/euc_Rpb5"/>
</dbReference>
<evidence type="ECO:0000256" key="3">
    <source>
        <dbReference type="ARBA" id="ARBA00025765"/>
    </source>
</evidence>
<feature type="domain" description="RNA polymerase subunit H/Rpb5 C-terminal" evidence="4">
    <location>
        <begin position="128"/>
        <end position="200"/>
    </location>
</feature>
<reference evidence="5 6" key="1">
    <citation type="journal article" date="2009" name="PLoS Pathog.">
        <title>Draft genome sequencing of giardia intestinalis assemblage B isolate GS: is human giardiasis caused by two different species?</title>
        <authorList>
            <person name="Franzen O."/>
            <person name="Jerlstrom-Hultqvist J."/>
            <person name="Castro E."/>
            <person name="Sherwood E."/>
            <person name="Ankarklev J."/>
            <person name="Reiner D.S."/>
            <person name="Palm D."/>
            <person name="Andersson J.O."/>
            <person name="Andersson B."/>
            <person name="Svard S.G."/>
        </authorList>
    </citation>
    <scope>NUCLEOTIDE SEQUENCE [LARGE SCALE GENOMIC DNA]</scope>
    <source>
        <strain evidence="6">ATCC 50581 / GS clone H7</strain>
    </source>
</reference>
<dbReference type="SUPFAM" id="SSF53036">
    <property type="entry name" value="Eukaryotic RPB5 N-terminal domain"/>
    <property type="match status" value="1"/>
</dbReference>
<dbReference type="GO" id="GO:0006366">
    <property type="term" value="P:transcription by RNA polymerase II"/>
    <property type="evidence" value="ECO:0007669"/>
    <property type="project" value="TreeGrafter"/>
</dbReference>
<dbReference type="PIRSF" id="PIRSF000747">
    <property type="entry name" value="RPB5"/>
    <property type="match status" value="1"/>
</dbReference>
<dbReference type="GO" id="GO:0005665">
    <property type="term" value="C:RNA polymerase II, core complex"/>
    <property type="evidence" value="ECO:0007669"/>
    <property type="project" value="TreeGrafter"/>
</dbReference>
<evidence type="ECO:0000313" key="5">
    <source>
        <dbReference type="EMBL" id="EES98408.1"/>
    </source>
</evidence>
<dbReference type="PANTHER" id="PTHR10535">
    <property type="entry name" value="DNA-DIRECTED RNA POLYMERASES I, II, AND III SUBUNIT RPABC1"/>
    <property type="match status" value="1"/>
</dbReference>
<keyword evidence="2" id="KW-0804">Transcription</keyword>
<evidence type="ECO:0000259" key="4">
    <source>
        <dbReference type="Pfam" id="PF01191"/>
    </source>
</evidence>
<dbReference type="AlphaFoldDB" id="C6LZX1"/>
<dbReference type="FunFam" id="3.90.940.20:FF:000001">
    <property type="entry name" value="DNA-directed RNA polymerases I, II, and III subunit RPABC1"/>
    <property type="match status" value="1"/>
</dbReference>